<dbReference type="PANTHER" id="PTHR35093:SF8">
    <property type="entry name" value="OUTER MEMBRANE PROTEIN NMB0088-RELATED"/>
    <property type="match status" value="1"/>
</dbReference>
<dbReference type="SUPFAM" id="SSF56935">
    <property type="entry name" value="Porins"/>
    <property type="match status" value="1"/>
</dbReference>
<dbReference type="GO" id="GO:0015483">
    <property type="term" value="F:long-chain fatty acid transporting porin activity"/>
    <property type="evidence" value="ECO:0007669"/>
    <property type="project" value="TreeGrafter"/>
</dbReference>
<evidence type="ECO:0000313" key="10">
    <source>
        <dbReference type="Proteomes" id="UP000317421"/>
    </source>
</evidence>
<evidence type="ECO:0000256" key="2">
    <source>
        <dbReference type="ARBA" id="ARBA00008163"/>
    </source>
</evidence>
<sequence precursor="true">MLRSRPGLFFGLSALAFVALGSERASAQGIYAPGIGPVNRSMGSAAVAAPLDGMGAINWNPATLSAFEQSELSCSVEFLIPNIDASSSVAGLGAGSTSSESGATLLPNMAWVHKTADPRLTIGFGVLSVAGFSTNYDADPTNPILAPQRTAGTFPLGGFGRVASEACFIDFSPTIAYAITDQFSVGVAPVFTMARLSVEPMVFAGLDDANGDTISTYPRGAGERYSWGGGANFGAYYIHDCNWRFGAGLKTPRWMESFRFNTEDEVGNPQVAKFNWELPMVVSLGTSYNGFESTVVALDVRYIDYDNANGFGDSGLNADGSLVGLGWRSVMAVAMGVQRQISDTTFLRAGYVYNQNPIPDSETQFNLAAPLHYQHTISGGLTYQPTRCIALHTSYSYTPLSEISSSIVLPPNAPTSTPPIAVPGSSVTSSLSAHALDFGVTVRY</sequence>
<evidence type="ECO:0000313" key="9">
    <source>
        <dbReference type="EMBL" id="TWT92472.1"/>
    </source>
</evidence>
<keyword evidence="3" id="KW-1134">Transmembrane beta strand</keyword>
<name>A0A5C5ZXU3_9BACT</name>
<feature type="signal peptide" evidence="8">
    <location>
        <begin position="1"/>
        <end position="27"/>
    </location>
</feature>
<organism evidence="9 10">
    <name type="scientific">Botrimarina colliarenosi</name>
    <dbReference type="NCBI Taxonomy" id="2528001"/>
    <lineage>
        <taxon>Bacteria</taxon>
        <taxon>Pseudomonadati</taxon>
        <taxon>Planctomycetota</taxon>
        <taxon>Planctomycetia</taxon>
        <taxon>Pirellulales</taxon>
        <taxon>Lacipirellulaceae</taxon>
        <taxon>Botrimarina</taxon>
    </lineage>
</organism>
<feature type="chain" id="PRO_5022716873" evidence="8">
    <location>
        <begin position="28"/>
        <end position="444"/>
    </location>
</feature>
<dbReference type="OrthoDB" id="247139at2"/>
<evidence type="ECO:0000256" key="6">
    <source>
        <dbReference type="ARBA" id="ARBA00023136"/>
    </source>
</evidence>
<dbReference type="Proteomes" id="UP000317421">
    <property type="component" value="Unassembled WGS sequence"/>
</dbReference>
<proteinExistence type="inferred from homology"/>
<evidence type="ECO:0000256" key="3">
    <source>
        <dbReference type="ARBA" id="ARBA00022452"/>
    </source>
</evidence>
<keyword evidence="4" id="KW-0812">Transmembrane</keyword>
<evidence type="ECO:0000256" key="7">
    <source>
        <dbReference type="ARBA" id="ARBA00023237"/>
    </source>
</evidence>
<dbReference type="RefSeq" id="WP_146446771.1">
    <property type="nucleotide sequence ID" value="NZ_SJPR01000010.1"/>
</dbReference>
<protein>
    <submittedName>
        <fullName evidence="9">Outer membrane protein transport protein (OMPP1/FadL/TodX)</fullName>
    </submittedName>
</protein>
<keyword evidence="6" id="KW-0472">Membrane</keyword>
<evidence type="ECO:0000256" key="1">
    <source>
        <dbReference type="ARBA" id="ARBA00004571"/>
    </source>
</evidence>
<dbReference type="AlphaFoldDB" id="A0A5C5ZXU3"/>
<evidence type="ECO:0000256" key="5">
    <source>
        <dbReference type="ARBA" id="ARBA00022729"/>
    </source>
</evidence>
<reference evidence="9 10" key="1">
    <citation type="submission" date="2019-02" db="EMBL/GenBank/DDBJ databases">
        <title>Deep-cultivation of Planctomycetes and their phenomic and genomic characterization uncovers novel biology.</title>
        <authorList>
            <person name="Wiegand S."/>
            <person name="Jogler M."/>
            <person name="Boedeker C."/>
            <person name="Pinto D."/>
            <person name="Vollmers J."/>
            <person name="Rivas-Marin E."/>
            <person name="Kohn T."/>
            <person name="Peeters S.H."/>
            <person name="Heuer A."/>
            <person name="Rast P."/>
            <person name="Oberbeckmann S."/>
            <person name="Bunk B."/>
            <person name="Jeske O."/>
            <person name="Meyerdierks A."/>
            <person name="Storesund J.E."/>
            <person name="Kallscheuer N."/>
            <person name="Luecker S."/>
            <person name="Lage O.M."/>
            <person name="Pohl T."/>
            <person name="Merkel B.J."/>
            <person name="Hornburger P."/>
            <person name="Mueller R.-W."/>
            <person name="Bruemmer F."/>
            <person name="Labrenz M."/>
            <person name="Spormann A.M."/>
            <person name="Op Den Camp H."/>
            <person name="Overmann J."/>
            <person name="Amann R."/>
            <person name="Jetten M.S.M."/>
            <person name="Mascher T."/>
            <person name="Medema M.H."/>
            <person name="Devos D.P."/>
            <person name="Kaster A.-K."/>
            <person name="Ovreas L."/>
            <person name="Rohde M."/>
            <person name="Galperin M.Y."/>
            <person name="Jogler C."/>
        </authorList>
    </citation>
    <scope>NUCLEOTIDE SEQUENCE [LARGE SCALE GENOMIC DNA]</scope>
    <source>
        <strain evidence="9 10">Pla108</strain>
    </source>
</reference>
<keyword evidence="5 8" id="KW-0732">Signal</keyword>
<dbReference type="Gene3D" id="2.40.160.60">
    <property type="entry name" value="Outer membrane protein transport protein (OMPP1/FadL/TodX)"/>
    <property type="match status" value="1"/>
</dbReference>
<evidence type="ECO:0000256" key="8">
    <source>
        <dbReference type="SAM" id="SignalP"/>
    </source>
</evidence>
<dbReference type="EMBL" id="SJPR01000010">
    <property type="protein sequence ID" value="TWT92472.1"/>
    <property type="molecule type" value="Genomic_DNA"/>
</dbReference>
<dbReference type="InterPro" id="IPR005017">
    <property type="entry name" value="OMPP1/FadL/TodX"/>
</dbReference>
<dbReference type="PANTHER" id="PTHR35093">
    <property type="entry name" value="OUTER MEMBRANE PROTEIN NMB0088-RELATED"/>
    <property type="match status" value="1"/>
</dbReference>
<comment type="similarity">
    <text evidence="2">Belongs to the OmpP1/FadL family.</text>
</comment>
<accession>A0A5C5ZXU3</accession>
<comment type="subcellular location">
    <subcellularLocation>
        <location evidence="1">Cell outer membrane</location>
        <topology evidence="1">Multi-pass membrane protein</topology>
    </subcellularLocation>
</comment>
<keyword evidence="10" id="KW-1185">Reference proteome</keyword>
<keyword evidence="7" id="KW-0998">Cell outer membrane</keyword>
<dbReference type="Pfam" id="PF03349">
    <property type="entry name" value="Toluene_X"/>
    <property type="match status" value="1"/>
</dbReference>
<evidence type="ECO:0000256" key="4">
    <source>
        <dbReference type="ARBA" id="ARBA00022692"/>
    </source>
</evidence>
<dbReference type="GO" id="GO:0009279">
    <property type="term" value="C:cell outer membrane"/>
    <property type="evidence" value="ECO:0007669"/>
    <property type="project" value="UniProtKB-SubCell"/>
</dbReference>
<comment type="caution">
    <text evidence="9">The sequence shown here is derived from an EMBL/GenBank/DDBJ whole genome shotgun (WGS) entry which is preliminary data.</text>
</comment>
<gene>
    <name evidence="9" type="ORF">Pla108_40980</name>
</gene>